<dbReference type="SMART" id="SM00871">
    <property type="entry name" value="AraC_E_bind"/>
    <property type="match status" value="1"/>
</dbReference>
<evidence type="ECO:0000256" key="1">
    <source>
        <dbReference type="ARBA" id="ARBA00023015"/>
    </source>
</evidence>
<proteinExistence type="predicted"/>
<dbReference type="EMBL" id="LT630003">
    <property type="protein sequence ID" value="SEU05331.1"/>
    <property type="molecule type" value="Genomic_DNA"/>
</dbReference>
<dbReference type="InterPro" id="IPR050959">
    <property type="entry name" value="MarA-like"/>
</dbReference>
<dbReference type="SMART" id="SM00342">
    <property type="entry name" value="HTH_ARAC"/>
    <property type="match status" value="1"/>
</dbReference>
<dbReference type="InterPro" id="IPR029441">
    <property type="entry name" value="Cass2"/>
</dbReference>
<evidence type="ECO:0000259" key="4">
    <source>
        <dbReference type="PROSITE" id="PS01124"/>
    </source>
</evidence>
<feature type="domain" description="HTH araC/xylS-type" evidence="4">
    <location>
        <begin position="8"/>
        <end position="106"/>
    </location>
</feature>
<dbReference type="SUPFAM" id="SSF55136">
    <property type="entry name" value="Probable bacterial effector-binding domain"/>
    <property type="match status" value="1"/>
</dbReference>
<keyword evidence="1" id="KW-0805">Transcription regulation</keyword>
<sequence length="286" mass="33158">MDWLDKMNGALNYIEDNLSGEIHLEEVARRASCSSFNFQRMFSFMADVSLADYIRRRRLSQAAMELLTTGEKVIDVALTYGYESPVSFARAFYAVHGMNPSEVRKSGRKIKAYPRISFEITIKGVEAMNYYVKELGEFRLVGIKERMSLDNGENLKRIPKFWNEFYSQDRCEEILKFNDNKDLLFMGACANPDDNGFDYYIATGSDKEIPEDMAELVVPAGQYVIFECVGKLPEGQQNIWKRIFTEWFPSAGYEMIDGPQLEWYPEGDITSEEYRSEIWIPVRKKE</sequence>
<dbReference type="Gene3D" id="3.20.80.10">
    <property type="entry name" value="Regulatory factor, effector binding domain"/>
    <property type="match status" value="1"/>
</dbReference>
<dbReference type="Pfam" id="PF14526">
    <property type="entry name" value="Cass2"/>
    <property type="match status" value="1"/>
</dbReference>
<dbReference type="Proteomes" id="UP000198970">
    <property type="component" value="Chromosome I"/>
</dbReference>
<dbReference type="InterPro" id="IPR009057">
    <property type="entry name" value="Homeodomain-like_sf"/>
</dbReference>
<dbReference type="Pfam" id="PF12833">
    <property type="entry name" value="HTH_18"/>
    <property type="match status" value="1"/>
</dbReference>
<dbReference type="InterPro" id="IPR011256">
    <property type="entry name" value="Reg_factor_effector_dom_sf"/>
</dbReference>
<evidence type="ECO:0000256" key="3">
    <source>
        <dbReference type="ARBA" id="ARBA00023163"/>
    </source>
</evidence>
<accession>A0ABY1CI98</accession>
<organism evidence="5 6">
    <name type="scientific">Lacrimispora sphenoides JCM 1415</name>
    <dbReference type="NCBI Taxonomy" id="1297793"/>
    <lineage>
        <taxon>Bacteria</taxon>
        <taxon>Bacillati</taxon>
        <taxon>Bacillota</taxon>
        <taxon>Clostridia</taxon>
        <taxon>Lachnospirales</taxon>
        <taxon>Lachnospiraceae</taxon>
        <taxon>Lacrimispora</taxon>
    </lineage>
</organism>
<evidence type="ECO:0000313" key="6">
    <source>
        <dbReference type="Proteomes" id="UP000198970"/>
    </source>
</evidence>
<evidence type="ECO:0000256" key="2">
    <source>
        <dbReference type="ARBA" id="ARBA00023125"/>
    </source>
</evidence>
<dbReference type="RefSeq" id="WP_160117895.1">
    <property type="nucleotide sequence ID" value="NZ_LT630003.1"/>
</dbReference>
<keyword evidence="2" id="KW-0238">DNA-binding</keyword>
<dbReference type="InterPro" id="IPR018060">
    <property type="entry name" value="HTH_AraC"/>
</dbReference>
<keyword evidence="6" id="KW-1185">Reference proteome</keyword>
<evidence type="ECO:0000313" key="5">
    <source>
        <dbReference type="EMBL" id="SEU05331.1"/>
    </source>
</evidence>
<protein>
    <submittedName>
        <fullName evidence="5">AraC family transcriptional regulator</fullName>
    </submittedName>
</protein>
<dbReference type="PANTHER" id="PTHR47504">
    <property type="entry name" value="RIGHT ORIGIN-BINDING PROTEIN"/>
    <property type="match status" value="1"/>
</dbReference>
<dbReference type="PROSITE" id="PS01124">
    <property type="entry name" value="HTH_ARAC_FAMILY_2"/>
    <property type="match status" value="1"/>
</dbReference>
<dbReference type="PANTHER" id="PTHR47504:SF5">
    <property type="entry name" value="RIGHT ORIGIN-BINDING PROTEIN"/>
    <property type="match status" value="1"/>
</dbReference>
<dbReference type="SUPFAM" id="SSF46689">
    <property type="entry name" value="Homeodomain-like"/>
    <property type="match status" value="2"/>
</dbReference>
<reference evidence="5 6" key="1">
    <citation type="submission" date="2016-10" db="EMBL/GenBank/DDBJ databases">
        <authorList>
            <person name="Varghese N."/>
            <person name="Submissions S."/>
        </authorList>
    </citation>
    <scope>NUCLEOTIDE SEQUENCE [LARGE SCALE GENOMIC DNA]</scope>
    <source>
        <strain evidence="5 6">ATCC 19403</strain>
    </source>
</reference>
<gene>
    <name evidence="5" type="ORF">SAMN02745906_4424</name>
</gene>
<keyword evidence="3" id="KW-0804">Transcription</keyword>
<dbReference type="Gene3D" id="1.10.10.60">
    <property type="entry name" value="Homeodomain-like"/>
    <property type="match status" value="2"/>
</dbReference>
<name>A0ABY1CI98_9FIRM</name>
<dbReference type="InterPro" id="IPR010499">
    <property type="entry name" value="AraC_E-bd"/>
</dbReference>